<dbReference type="EMBL" id="CP032095">
    <property type="protein sequence ID" value="AXY03729.1"/>
    <property type="molecule type" value="Genomic_DNA"/>
</dbReference>
<dbReference type="Pfam" id="PF00534">
    <property type="entry name" value="Glycos_transf_1"/>
    <property type="match status" value="1"/>
</dbReference>
<dbReference type="PANTHER" id="PTHR45947">
    <property type="entry name" value="SULFOQUINOVOSYL TRANSFERASE SQD2"/>
    <property type="match status" value="1"/>
</dbReference>
<geneLocation type="plasmid" evidence="4">
    <name>pva1</name>
</geneLocation>
<organism evidence="3 4">
    <name type="scientific">Vibrio alfacsensis</name>
    <dbReference type="NCBI Taxonomy" id="1074311"/>
    <lineage>
        <taxon>Bacteria</taxon>
        <taxon>Pseudomonadati</taxon>
        <taxon>Pseudomonadota</taxon>
        <taxon>Gammaproteobacteria</taxon>
        <taxon>Vibrionales</taxon>
        <taxon>Vibrionaceae</taxon>
        <taxon>Vibrio</taxon>
    </lineage>
</organism>
<evidence type="ECO:0000313" key="3">
    <source>
        <dbReference type="EMBL" id="AXY03729.1"/>
    </source>
</evidence>
<protein>
    <submittedName>
        <fullName evidence="3">Glycosyltransferase family 1 protein</fullName>
    </submittedName>
</protein>
<sequence>MKILYHHRIASKDGQYVHVEEIIHALEKRGHEIIIVGPRIAEESKFGSDGGWVSALRKLLPKFCSEILEFGYAFYVLGKLLLAIIQHRPDAIYERYNLFLPAGIWAKKIFRLKLILEVNSPLYDERKQYGGIELDSLAKWSEHYTWRNADHVCPVTHVLSGYIERAGVPKERITVIPNGIDPEKFSPSKAGNRESKFKGRLTIGFVGFCREWHQLDKLLSLIAETENSELMLLIIGDGPAAEPLQEQAKKLGIEDRLSITGLIERQDMSAWLDQVDIALQPAATPWCSPLKLIEYLAKGKAIIAPDTENIRELLTDTHNALLYNMSAPEEILQCVKRIISNDELREQLKQGAIQTIQDKGLTWNNNAQRIEQLFSTLNDHVSIPFKETK</sequence>
<feature type="domain" description="Glycosyltransferase subfamily 4-like N-terminal" evidence="2">
    <location>
        <begin position="14"/>
        <end position="184"/>
    </location>
</feature>
<proteinExistence type="predicted"/>
<dbReference type="Pfam" id="PF13439">
    <property type="entry name" value="Glyco_transf_4"/>
    <property type="match status" value="1"/>
</dbReference>
<dbReference type="RefSeq" id="WP_128813609.1">
    <property type="nucleotide sequence ID" value="NZ_CP032095.1"/>
</dbReference>
<dbReference type="InterPro" id="IPR028098">
    <property type="entry name" value="Glyco_trans_4-like_N"/>
</dbReference>
<keyword evidence="4" id="KW-1185">Reference proteome</keyword>
<feature type="domain" description="Glycosyl transferase family 1" evidence="1">
    <location>
        <begin position="195"/>
        <end position="354"/>
    </location>
</feature>
<evidence type="ECO:0000259" key="2">
    <source>
        <dbReference type="Pfam" id="PF13439"/>
    </source>
</evidence>
<dbReference type="InterPro" id="IPR001296">
    <property type="entry name" value="Glyco_trans_1"/>
</dbReference>
<gene>
    <name evidence="3" type="ORF">D1115_22900</name>
</gene>
<evidence type="ECO:0000259" key="1">
    <source>
        <dbReference type="Pfam" id="PF00534"/>
    </source>
</evidence>
<dbReference type="Gene3D" id="3.40.50.2000">
    <property type="entry name" value="Glycogen Phosphorylase B"/>
    <property type="match status" value="2"/>
</dbReference>
<keyword evidence="3" id="KW-0614">Plasmid</keyword>
<reference evidence="3 4" key="1">
    <citation type="submission" date="2018-08" db="EMBL/GenBank/DDBJ databases">
        <title>Genomic taxonomy of the Vibrionaceae family.</title>
        <authorList>
            <person name="Gomez-Gil B."/>
            <person name="Tanaka M."/>
            <person name="Sawabe T."/>
            <person name="Enciso-Ibarra K."/>
        </authorList>
    </citation>
    <scope>NUCLEOTIDE SEQUENCE [LARGE SCALE GENOMIC DNA]</scope>
    <source>
        <strain evidence="3 4">CAIM 1831</strain>
        <plasmid evidence="4">pva1</plasmid>
    </source>
</reference>
<accession>A0ABN5PQ16</accession>
<evidence type="ECO:0000313" key="4">
    <source>
        <dbReference type="Proteomes" id="UP000262832"/>
    </source>
</evidence>
<name>A0ABN5PQ16_9VIBR</name>
<dbReference type="InterPro" id="IPR050194">
    <property type="entry name" value="Glycosyltransferase_grp1"/>
</dbReference>
<dbReference type="PANTHER" id="PTHR45947:SF3">
    <property type="entry name" value="SULFOQUINOVOSYL TRANSFERASE SQD2"/>
    <property type="match status" value="1"/>
</dbReference>
<dbReference type="Proteomes" id="UP000262832">
    <property type="component" value="Plasmid pVa1"/>
</dbReference>
<dbReference type="CDD" id="cd03794">
    <property type="entry name" value="GT4_WbuB-like"/>
    <property type="match status" value="1"/>
</dbReference>
<dbReference type="SUPFAM" id="SSF53756">
    <property type="entry name" value="UDP-Glycosyltransferase/glycogen phosphorylase"/>
    <property type="match status" value="1"/>
</dbReference>